<dbReference type="EMBL" id="WWHY01000001">
    <property type="protein sequence ID" value="MYR32988.1"/>
    <property type="molecule type" value="Genomic_DNA"/>
</dbReference>
<proteinExistence type="predicted"/>
<dbReference type="Proteomes" id="UP000467124">
    <property type="component" value="Unassembled WGS sequence"/>
</dbReference>
<name>A0A7K2ISN5_9ACTN</name>
<dbReference type="GeneID" id="91393268"/>
<evidence type="ECO:0000313" key="1">
    <source>
        <dbReference type="EMBL" id="MYR32988.1"/>
    </source>
</evidence>
<gene>
    <name evidence="1" type="ORF">GTW20_12115</name>
</gene>
<comment type="caution">
    <text evidence="1">The sequence shown here is derived from an EMBL/GenBank/DDBJ whole genome shotgun (WGS) entry which is preliminary data.</text>
</comment>
<organism evidence="1 2">
    <name type="scientific">Nocardiopsis alba</name>
    <dbReference type="NCBI Taxonomy" id="53437"/>
    <lineage>
        <taxon>Bacteria</taxon>
        <taxon>Bacillati</taxon>
        <taxon>Actinomycetota</taxon>
        <taxon>Actinomycetes</taxon>
        <taxon>Streptosporangiales</taxon>
        <taxon>Nocardiopsidaceae</taxon>
        <taxon>Nocardiopsis</taxon>
    </lineage>
</organism>
<evidence type="ECO:0000313" key="2">
    <source>
        <dbReference type="Proteomes" id="UP000467124"/>
    </source>
</evidence>
<dbReference type="AlphaFoldDB" id="A0A7K2ISN5"/>
<accession>A0A7K2ISN5</accession>
<reference evidence="1 2" key="1">
    <citation type="journal article" date="2019" name="Nat. Commun.">
        <title>The antimicrobial potential of Streptomyces from insect microbiomes.</title>
        <authorList>
            <person name="Chevrette M.G."/>
            <person name="Carlson C.M."/>
            <person name="Ortega H.E."/>
            <person name="Thomas C."/>
            <person name="Ananiev G.E."/>
            <person name="Barns K.J."/>
            <person name="Book A.J."/>
            <person name="Cagnazzo J."/>
            <person name="Carlos C."/>
            <person name="Flanigan W."/>
            <person name="Grubbs K.J."/>
            <person name="Horn H.A."/>
            <person name="Hoffmann F.M."/>
            <person name="Klassen J.L."/>
            <person name="Knack J.J."/>
            <person name="Lewin G.R."/>
            <person name="McDonald B.R."/>
            <person name="Muller L."/>
            <person name="Melo W.G.P."/>
            <person name="Pinto-Tomas A.A."/>
            <person name="Schmitz A."/>
            <person name="Wendt-Pienkowski E."/>
            <person name="Wildman S."/>
            <person name="Zhao M."/>
            <person name="Zhang F."/>
            <person name="Bugni T.S."/>
            <person name="Andes D.R."/>
            <person name="Pupo M.T."/>
            <person name="Currie C.R."/>
        </authorList>
    </citation>
    <scope>NUCLEOTIDE SEQUENCE [LARGE SCALE GENOMIC DNA]</scope>
    <source>
        <strain evidence="1 2">SID5840</strain>
    </source>
</reference>
<dbReference type="RefSeq" id="WP_014908637.1">
    <property type="nucleotide sequence ID" value="NZ_BAZE01000011.1"/>
</dbReference>
<sequence length="94" mass="10886">MPPATPDPTEVIEAWIPHDARWHAQARRHAHRGSDHLRNYVTELVRDHRDGHIPITDDWDLRTLKAVVEDLRWGGLGDVDWRRVARALTDPGFV</sequence>
<protein>
    <submittedName>
        <fullName evidence="1">Uncharacterized protein</fullName>
    </submittedName>
</protein>